<keyword evidence="4" id="KW-1185">Reference proteome</keyword>
<keyword evidence="1" id="KW-1133">Transmembrane helix</keyword>
<dbReference type="EMBL" id="AOMB01000005">
    <property type="protein sequence ID" value="EMA41459.1"/>
    <property type="molecule type" value="Genomic_DNA"/>
</dbReference>
<evidence type="ECO:0000313" key="3">
    <source>
        <dbReference type="EMBL" id="EMA41459.1"/>
    </source>
</evidence>
<comment type="caution">
    <text evidence="3">The sequence shown here is derived from an EMBL/GenBank/DDBJ whole genome shotgun (WGS) entry which is preliminary data.</text>
</comment>
<sequence>MGTISAVSSAGAALRRNPIIFAAMVVVVGVSLLSTVVQFLPIANDPLVSSLLSMAISLVVTVFVYPFVEGGIIGMAHEGVVGRTGFGTFLSEGRENYVGLLLANILLFAIFIATGIVYLIVSVVIALVAGFAVGGGGGGGFAGGVGLGAGLVFTGISALLIIGLLLVPFFLQFYQAAIVVDDAGVTDSFRRSAGLVRANFAKTLGYNVIALLVNLVSVIPILYYVVTQVSVSDAPANAAANGFLGTSPSGGLVFFVAWGVLSFLIGAFLRTYYVAYYTDRTEGRPEPTA</sequence>
<feature type="transmembrane region" description="Helical" evidence="1">
    <location>
        <begin position="145"/>
        <end position="171"/>
    </location>
</feature>
<gene>
    <name evidence="3" type="ORF">C447_01355</name>
</gene>
<evidence type="ECO:0000259" key="2">
    <source>
        <dbReference type="Pfam" id="PF25231"/>
    </source>
</evidence>
<dbReference type="eggNOG" id="arCOG04389">
    <property type="taxonomic scope" value="Archaea"/>
</dbReference>
<dbReference type="OrthoDB" id="241125at2157"/>
<feature type="transmembrane region" description="Helical" evidence="1">
    <location>
        <begin position="100"/>
        <end position="133"/>
    </location>
</feature>
<dbReference type="PATRIC" id="fig|1132509.6.peg.329"/>
<dbReference type="Proteomes" id="UP000011566">
    <property type="component" value="Unassembled WGS sequence"/>
</dbReference>
<dbReference type="AlphaFoldDB" id="M0MA07"/>
<evidence type="ECO:0000313" key="4">
    <source>
        <dbReference type="Proteomes" id="UP000011566"/>
    </source>
</evidence>
<dbReference type="Pfam" id="PF25231">
    <property type="entry name" value="DUF7847"/>
    <property type="match status" value="1"/>
</dbReference>
<feature type="transmembrane region" description="Helical" evidence="1">
    <location>
        <begin position="20"/>
        <end position="41"/>
    </location>
</feature>
<organism evidence="3 4">
    <name type="scientific">Halococcus hamelinensis 100A6</name>
    <dbReference type="NCBI Taxonomy" id="1132509"/>
    <lineage>
        <taxon>Archaea</taxon>
        <taxon>Methanobacteriati</taxon>
        <taxon>Methanobacteriota</taxon>
        <taxon>Stenosarchaea group</taxon>
        <taxon>Halobacteria</taxon>
        <taxon>Halobacteriales</taxon>
        <taxon>Halococcaceae</taxon>
        <taxon>Halococcus</taxon>
    </lineage>
</organism>
<accession>M0MA07</accession>
<feature type="transmembrane region" description="Helical" evidence="1">
    <location>
        <begin position="252"/>
        <end position="275"/>
    </location>
</feature>
<feature type="transmembrane region" description="Helical" evidence="1">
    <location>
        <begin position="204"/>
        <end position="226"/>
    </location>
</feature>
<keyword evidence="1" id="KW-0812">Transmembrane</keyword>
<keyword evidence="1" id="KW-0472">Membrane</keyword>
<protein>
    <recommendedName>
        <fullName evidence="2">DUF7847 domain-containing protein</fullName>
    </recommendedName>
</protein>
<proteinExistence type="predicted"/>
<evidence type="ECO:0000256" key="1">
    <source>
        <dbReference type="SAM" id="Phobius"/>
    </source>
</evidence>
<dbReference type="InterPro" id="IPR057169">
    <property type="entry name" value="DUF7847"/>
</dbReference>
<feature type="domain" description="DUF7847" evidence="2">
    <location>
        <begin position="4"/>
        <end position="279"/>
    </location>
</feature>
<name>M0MA07_9EURY</name>
<feature type="transmembrane region" description="Helical" evidence="1">
    <location>
        <begin position="47"/>
        <end position="68"/>
    </location>
</feature>
<dbReference type="RefSeq" id="WP_007690106.1">
    <property type="nucleotide sequence ID" value="NZ_AJRK01000359.1"/>
</dbReference>
<reference evidence="3 4" key="1">
    <citation type="journal article" date="2014" name="PLoS Genet.">
        <title>Phylogenetically driven sequencing of extremely halophilic archaea reveals strategies for static and dynamic osmo-response.</title>
        <authorList>
            <person name="Becker E.A."/>
            <person name="Seitzer P.M."/>
            <person name="Tritt A."/>
            <person name="Larsen D."/>
            <person name="Krusor M."/>
            <person name="Yao A.I."/>
            <person name="Wu D."/>
            <person name="Madern D."/>
            <person name="Eisen J.A."/>
            <person name="Darling A.E."/>
            <person name="Facciotti M.T."/>
        </authorList>
    </citation>
    <scope>NUCLEOTIDE SEQUENCE [LARGE SCALE GENOMIC DNA]</scope>
    <source>
        <strain evidence="3 4">100A6</strain>
    </source>
</reference>